<feature type="compositionally biased region" description="Polar residues" evidence="3">
    <location>
        <begin position="341"/>
        <end position="350"/>
    </location>
</feature>
<keyword evidence="2" id="KW-0175">Coiled coil</keyword>
<evidence type="ECO:0000256" key="2">
    <source>
        <dbReference type="ARBA" id="ARBA00023054"/>
    </source>
</evidence>
<evidence type="ECO:0000313" key="6">
    <source>
        <dbReference type="Proteomes" id="UP001258017"/>
    </source>
</evidence>
<feature type="region of interest" description="Disordered" evidence="3">
    <location>
        <begin position="305"/>
        <end position="325"/>
    </location>
</feature>
<dbReference type="EMBL" id="JAIFRP010000038">
    <property type="protein sequence ID" value="KAK2581661.1"/>
    <property type="molecule type" value="Genomic_DNA"/>
</dbReference>
<organism evidence="5 6">
    <name type="scientific">Odynerus spinipes</name>
    <dbReference type="NCBI Taxonomy" id="1348599"/>
    <lineage>
        <taxon>Eukaryota</taxon>
        <taxon>Metazoa</taxon>
        <taxon>Ecdysozoa</taxon>
        <taxon>Arthropoda</taxon>
        <taxon>Hexapoda</taxon>
        <taxon>Insecta</taxon>
        <taxon>Pterygota</taxon>
        <taxon>Neoptera</taxon>
        <taxon>Endopterygota</taxon>
        <taxon>Hymenoptera</taxon>
        <taxon>Apocrita</taxon>
        <taxon>Aculeata</taxon>
        <taxon>Vespoidea</taxon>
        <taxon>Vespidae</taxon>
        <taxon>Eumeninae</taxon>
        <taxon>Odynerus</taxon>
    </lineage>
</organism>
<feature type="region of interest" description="Disordered" evidence="3">
    <location>
        <begin position="914"/>
        <end position="934"/>
    </location>
</feature>
<reference evidence="5" key="2">
    <citation type="journal article" date="2023" name="Commun. Biol.">
        <title>Intrasexual cuticular hydrocarbon dimorphism in a wasp sheds light on hydrocarbon biosynthesis genes in Hymenoptera.</title>
        <authorList>
            <person name="Moris V.C."/>
            <person name="Podsiadlowski L."/>
            <person name="Martin S."/>
            <person name="Oeyen J.P."/>
            <person name="Donath A."/>
            <person name="Petersen M."/>
            <person name="Wilbrandt J."/>
            <person name="Misof B."/>
            <person name="Liedtke D."/>
            <person name="Thamm M."/>
            <person name="Scheiner R."/>
            <person name="Schmitt T."/>
            <person name="Niehuis O."/>
        </authorList>
    </citation>
    <scope>NUCLEOTIDE SEQUENCE</scope>
    <source>
        <strain evidence="5">GBR_01_08_01A</strain>
    </source>
</reference>
<evidence type="ECO:0000256" key="3">
    <source>
        <dbReference type="SAM" id="MobiDB-lite"/>
    </source>
</evidence>
<feature type="compositionally biased region" description="Basic residues" evidence="3">
    <location>
        <begin position="164"/>
        <end position="177"/>
    </location>
</feature>
<dbReference type="SUPFAM" id="SSF52540">
    <property type="entry name" value="P-loop containing nucleoside triphosphate hydrolases"/>
    <property type="match status" value="1"/>
</dbReference>
<feature type="compositionally biased region" description="Low complexity" evidence="3">
    <location>
        <begin position="351"/>
        <end position="372"/>
    </location>
</feature>
<name>A0AAD9RM61_9HYME</name>
<comment type="caution">
    <text evidence="5">The sequence shown here is derived from an EMBL/GenBank/DDBJ whole genome shotgun (WGS) entry which is preliminary data.</text>
</comment>
<evidence type="ECO:0000313" key="5">
    <source>
        <dbReference type="EMBL" id="KAK2581661.1"/>
    </source>
</evidence>
<keyword evidence="6" id="KW-1185">Reference proteome</keyword>
<feature type="region of interest" description="Disordered" evidence="3">
    <location>
        <begin position="339"/>
        <end position="394"/>
    </location>
</feature>
<feature type="region of interest" description="Disordered" evidence="3">
    <location>
        <begin position="1475"/>
        <end position="1515"/>
    </location>
</feature>
<reference evidence="5" key="1">
    <citation type="submission" date="2021-08" db="EMBL/GenBank/DDBJ databases">
        <authorList>
            <person name="Misof B."/>
            <person name="Oliver O."/>
            <person name="Podsiadlowski L."/>
            <person name="Donath A."/>
            <person name="Peters R."/>
            <person name="Mayer C."/>
            <person name="Rust J."/>
            <person name="Gunkel S."/>
            <person name="Lesny P."/>
            <person name="Martin S."/>
            <person name="Oeyen J.P."/>
            <person name="Petersen M."/>
            <person name="Panagiotis P."/>
            <person name="Wilbrandt J."/>
            <person name="Tanja T."/>
        </authorList>
    </citation>
    <scope>NUCLEOTIDE SEQUENCE</scope>
    <source>
        <strain evidence="5">GBR_01_08_01A</strain>
        <tissue evidence="5">Thorax + abdomen</tissue>
    </source>
</reference>
<dbReference type="InterPro" id="IPR027417">
    <property type="entry name" value="P-loop_NTPase"/>
</dbReference>
<proteinExistence type="inferred from homology"/>
<dbReference type="InterPro" id="IPR039041">
    <property type="entry name" value="Nav/unc-53"/>
</dbReference>
<dbReference type="Proteomes" id="UP001258017">
    <property type="component" value="Unassembled WGS sequence"/>
</dbReference>
<feature type="region of interest" description="Disordered" evidence="3">
    <location>
        <begin position="686"/>
        <end position="738"/>
    </location>
</feature>
<dbReference type="PANTHER" id="PTHR12784:SF28">
    <property type="entry name" value="PROTEIN SICKIE"/>
    <property type="match status" value="1"/>
</dbReference>
<feature type="compositionally biased region" description="Basic and acidic residues" evidence="3">
    <location>
        <begin position="197"/>
        <end position="209"/>
    </location>
</feature>
<accession>A0AAD9RM61</accession>
<feature type="compositionally biased region" description="Polar residues" evidence="3">
    <location>
        <begin position="1475"/>
        <end position="1492"/>
    </location>
</feature>
<feature type="compositionally biased region" description="Gly residues" evidence="3">
    <location>
        <begin position="722"/>
        <end position="732"/>
    </location>
</feature>
<dbReference type="FunFam" id="3.40.50.300:FF:001111">
    <property type="entry name" value="neuron navigator 2 isoform X3"/>
    <property type="match status" value="1"/>
</dbReference>
<feature type="domain" description="AAA+ ATPase" evidence="4">
    <location>
        <begin position="1146"/>
        <end position="1302"/>
    </location>
</feature>
<feature type="region of interest" description="Disordered" evidence="3">
    <location>
        <begin position="146"/>
        <end position="217"/>
    </location>
</feature>
<dbReference type="SMART" id="SM00382">
    <property type="entry name" value="AAA"/>
    <property type="match status" value="1"/>
</dbReference>
<evidence type="ECO:0000256" key="1">
    <source>
        <dbReference type="ARBA" id="ARBA00006255"/>
    </source>
</evidence>
<comment type="similarity">
    <text evidence="1">Belongs to the Nav/unc-53 family.</text>
</comment>
<dbReference type="GO" id="GO:0022008">
    <property type="term" value="P:neurogenesis"/>
    <property type="evidence" value="ECO:0007669"/>
    <property type="project" value="InterPro"/>
</dbReference>
<feature type="compositionally biased region" description="Basic and acidic residues" evidence="3">
    <location>
        <begin position="384"/>
        <end position="394"/>
    </location>
</feature>
<dbReference type="InterPro" id="IPR003593">
    <property type="entry name" value="AAA+_ATPase"/>
</dbReference>
<feature type="region of interest" description="Disordered" evidence="3">
    <location>
        <begin position="773"/>
        <end position="857"/>
    </location>
</feature>
<dbReference type="Pfam" id="PF25408">
    <property type="entry name" value="AAA_lid_NAV1"/>
    <property type="match status" value="1"/>
</dbReference>
<dbReference type="InterPro" id="IPR057126">
    <property type="entry name" value="NAV1-like_ubiquitin-like"/>
</dbReference>
<evidence type="ECO:0000259" key="4">
    <source>
        <dbReference type="SMART" id="SM00382"/>
    </source>
</evidence>
<gene>
    <name evidence="5" type="ORF">KPH14_002159</name>
</gene>
<dbReference type="Gene3D" id="3.40.50.300">
    <property type="entry name" value="P-loop containing nucleotide triphosphate hydrolases"/>
    <property type="match status" value="1"/>
</dbReference>
<feature type="compositionally biased region" description="Low complexity" evidence="3">
    <location>
        <begin position="693"/>
        <end position="704"/>
    </location>
</feature>
<feature type="compositionally biased region" description="Low complexity" evidence="3">
    <location>
        <begin position="712"/>
        <end position="721"/>
    </location>
</feature>
<dbReference type="Pfam" id="PF23092">
    <property type="entry name" value="Ubiquitin_6"/>
    <property type="match status" value="1"/>
</dbReference>
<dbReference type="PANTHER" id="PTHR12784">
    <property type="entry name" value="STEERIN"/>
    <property type="match status" value="1"/>
</dbReference>
<feature type="compositionally biased region" description="Low complexity" evidence="3">
    <location>
        <begin position="915"/>
        <end position="928"/>
    </location>
</feature>
<feature type="compositionally biased region" description="Polar residues" evidence="3">
    <location>
        <begin position="819"/>
        <end position="849"/>
    </location>
</feature>
<protein>
    <recommendedName>
        <fullName evidence="4">AAA+ ATPase domain-containing protein</fullName>
    </recommendedName>
</protein>
<sequence>MDPKICTRQVHDGYATIRSPRRNRPRPVYEIDDEEELLKNNGGPYALPRLINSTGLKEDLRERFDEKTIPETYGSLRIDHAARKSDTILKSFRRVLPQEQETSPSNRNDGTRWKEARTVRRSRSCAILEENDCDFKGNDKVLNLRDRGAEERTSRTVSVVDRKSTRHNRVLVRHHNGLGRSKCSIQAGAPRKSSGSAREDRKSGNESRLARTSSRSTSGLDLDLGKIALDVNPIYALPYASNTGARSRRDRRGAVVVDGNYVRSGDLYRTTVKYIEDINKNIAEIDERSESKNTDYRCMIPMPPISPNFGESLEDSTDKSPVPCDRKIEIGTASDKLLQVSHGTVRSSALTNTSRHSTGSTTTSSSTKSSDSLHAIDESTVLDPTREEFSSADDDRFDLYPARRDRDTTRDSRSVVVVNAAGDKGEQGWMKHRRDARNRPNEFYGASLSNLCVRDDDVIFPNLGEKKYGTLPCRRSKEKQIASVGSLESNENVLLILGSCSNNIDGSSRSSSTKDPLYLMDATDIILKGELERSRLNLSHSGIVSTIDNSYNDSFEFESIDDESGKYRHSVFATLPRRGNTSRDQVSNDSLRRLSGNVTMLEPLYEHAVSDPVKPRNTDNVIPWWELATRKYRHRSCPSLQAHVVSAFEQSLSNMTQRLQQLTATAEKKDSELQELRETIERLRKQSAEAGLNNSSNTGTTVNNGRRHTLGDSDSGNTGCTGSSGGHQGGGSMARQLSADSVTSLNSLSSACSASSHQQKKKGWLRSSFSKAFSRSRKNRHGSVSDAEDCKDSGITGESSVPNSPRLPTASKHAVDGTPRSQTTSGRNNGQKSPTEGENQLTGSKSSSALYKKEDEDVDELKKQLREKDLVLTDIRLEALSSAHQLESLKDTVIKMRNEMLNLKQNNERLQRLVTSKSLTSSQSSLPSDPDRRFSMTEVASSVAALSNGDSSSNADQLEDLNVPDHSVVSSAVAAVAAAAAAAAAASCTNTTEPAMEQDTDGKRINVAVYLGSEKNFNYNLISGNVSGDGGGMGEPPHCVIANVSIGNKTTWDALDSIVRRCFKEYVSRVDPVTNLGLGVDCVAAYHLGEASRCTTDSHHPELLPCGYLIGHVKTIYLVLSGYSWLAIDTLIPRSIVQRLISLLTEHRRVILCGPSGTGKSYLAGKLAHALVDASTDTDSRDAAAVATFIVDHKSSKELKQYLAHIAERCDSNAADELPRVIILENLQHAASLGELFSGLLGTRHSSCPAIIGTMSQATCSTTNLQLHHNFRWVLCANHMEPVKGFLGRYLRRKLLEHELRESGGSRNAEMAAVVEWLPRVWLHLNKFLETHSSSDVTIGPRLFLSCPMEVAGSQVWFTDLWNYSVIPYLVEAVREGLTLYGRRNSSSGNGESTWEDPAQFITSSYPWISTHAVHGGSDALLRLRPEDVGYDVVSSGHASAVGGASSVKSLGSTHSDPEGDPLLNMLMRLQEAANYSSPHSNDSDSVTSLDSSHTRHSEDLSSSTSSSRGVESAL</sequence>
<dbReference type="InterPro" id="IPR057568">
    <property type="entry name" value="CortBP2_NAV1-like_AAA_lid"/>
</dbReference>